<accession>A0ABV2NU38</accession>
<gene>
    <name evidence="1" type="ORF">ABIC20_007365</name>
</gene>
<reference evidence="1 2" key="1">
    <citation type="submission" date="2024-06" db="EMBL/GenBank/DDBJ databases">
        <title>Genomics of switchgrass bacterial isolates.</title>
        <authorList>
            <person name="Shade A."/>
        </authorList>
    </citation>
    <scope>NUCLEOTIDE SEQUENCE [LARGE SCALE GENOMIC DNA]</scope>
    <source>
        <strain evidence="1 2">PvP084</strain>
    </source>
</reference>
<dbReference type="RefSeq" id="WP_209651097.1">
    <property type="nucleotide sequence ID" value="NZ_JBEPNV010000005.1"/>
</dbReference>
<sequence>MSDPDPRKLQWRPLDKPLTWSNLCDFENLPLLINPKATIDLSLGATSGDDPVFSAPSLGMTLVLDEVLKGFFQPEPITVAKLIADAKEIGYTEVYGVFRYRNHAAPGRHPEVMAIVPTLDAAVKKLLFIAGFDTQADVELLGLDQFDASNIMELCDRLTELTGDDHIVCPYEMPIEN</sequence>
<name>A0ABV2NU38_9HYPH</name>
<dbReference type="EMBL" id="JBEPNW010000008">
    <property type="protein sequence ID" value="MET3869980.1"/>
    <property type="molecule type" value="Genomic_DNA"/>
</dbReference>
<proteinExistence type="predicted"/>
<comment type="caution">
    <text evidence="1">The sequence shown here is derived from an EMBL/GenBank/DDBJ whole genome shotgun (WGS) entry which is preliminary data.</text>
</comment>
<evidence type="ECO:0000313" key="2">
    <source>
        <dbReference type="Proteomes" id="UP001549119"/>
    </source>
</evidence>
<organism evidence="1 2">
    <name type="scientific">Methylobacterium radiotolerans</name>
    <dbReference type="NCBI Taxonomy" id="31998"/>
    <lineage>
        <taxon>Bacteria</taxon>
        <taxon>Pseudomonadati</taxon>
        <taxon>Pseudomonadota</taxon>
        <taxon>Alphaproteobacteria</taxon>
        <taxon>Hyphomicrobiales</taxon>
        <taxon>Methylobacteriaceae</taxon>
        <taxon>Methylobacterium</taxon>
    </lineage>
</organism>
<keyword evidence="2" id="KW-1185">Reference proteome</keyword>
<protein>
    <submittedName>
        <fullName evidence="1">Uncharacterized protein</fullName>
    </submittedName>
</protein>
<evidence type="ECO:0000313" key="1">
    <source>
        <dbReference type="EMBL" id="MET3869980.1"/>
    </source>
</evidence>
<dbReference type="Proteomes" id="UP001549119">
    <property type="component" value="Unassembled WGS sequence"/>
</dbReference>